<gene>
    <name evidence="1" type="ORF">C1SCF055_LOCUS16090</name>
</gene>
<dbReference type="AlphaFoldDB" id="A0A9P1CB71"/>
<comment type="caution">
    <text evidence="1">The sequence shown here is derived from an EMBL/GenBank/DDBJ whole genome shotgun (WGS) entry which is preliminary data.</text>
</comment>
<accession>A0A9P1CB71</accession>
<dbReference type="OrthoDB" id="430909at2759"/>
<evidence type="ECO:0000313" key="1">
    <source>
        <dbReference type="EMBL" id="CAI3988982.1"/>
    </source>
</evidence>
<keyword evidence="3" id="KW-1185">Reference proteome</keyword>
<dbReference type="EMBL" id="CAMXCT030001322">
    <property type="protein sequence ID" value="CAL4776294.1"/>
    <property type="molecule type" value="Genomic_DNA"/>
</dbReference>
<dbReference type="Proteomes" id="UP001152797">
    <property type="component" value="Unassembled WGS sequence"/>
</dbReference>
<evidence type="ECO:0000313" key="3">
    <source>
        <dbReference type="Proteomes" id="UP001152797"/>
    </source>
</evidence>
<reference evidence="2 3" key="2">
    <citation type="submission" date="2024-05" db="EMBL/GenBank/DDBJ databases">
        <authorList>
            <person name="Chen Y."/>
            <person name="Shah S."/>
            <person name="Dougan E. K."/>
            <person name="Thang M."/>
            <person name="Chan C."/>
        </authorList>
    </citation>
    <scope>NUCLEOTIDE SEQUENCE [LARGE SCALE GENOMIC DNA]</scope>
</reference>
<evidence type="ECO:0000313" key="2">
    <source>
        <dbReference type="EMBL" id="CAL4776294.1"/>
    </source>
</evidence>
<protein>
    <submittedName>
        <fullName evidence="1">Uncharacterized protein</fullName>
    </submittedName>
</protein>
<reference evidence="1" key="1">
    <citation type="submission" date="2022-10" db="EMBL/GenBank/DDBJ databases">
        <authorList>
            <person name="Chen Y."/>
            <person name="Dougan E. K."/>
            <person name="Chan C."/>
            <person name="Rhodes N."/>
            <person name="Thang M."/>
        </authorList>
    </citation>
    <scope>NUCLEOTIDE SEQUENCE</scope>
</reference>
<dbReference type="EMBL" id="CAMXCT010001322">
    <property type="protein sequence ID" value="CAI3988982.1"/>
    <property type="molecule type" value="Genomic_DNA"/>
</dbReference>
<organism evidence="1">
    <name type="scientific">Cladocopium goreaui</name>
    <dbReference type="NCBI Taxonomy" id="2562237"/>
    <lineage>
        <taxon>Eukaryota</taxon>
        <taxon>Sar</taxon>
        <taxon>Alveolata</taxon>
        <taxon>Dinophyceae</taxon>
        <taxon>Suessiales</taxon>
        <taxon>Symbiodiniaceae</taxon>
        <taxon>Cladocopium</taxon>
    </lineage>
</organism>
<name>A0A9P1CB71_9DINO</name>
<sequence>MHRNCRLPSETLFLCRRDSSLTKLPEEGDEVEELEADCEEFDGIGGVAQAGSYEPSQEGMSPLRLGNGVWVLLVFGLIRALKGGICRRVQELLFDQTVFTSGGWVSNAGDGNYGTPSYSMAHGYCLLEGRINGDIVSGGGTLTTLPVECWPMRKLIFSKALYNGPIHVDVNQYGEVSYHTDTSAKGSISLSGIIFSAPSDGKRFLPTVGVWYSDNTAFGDATFYMTSGFCLVDARLKGGSFAAGEQLATLPEGCRPTKRLSFSVNHQKYPHRVDVTPVKCCGGPNKMVLVEPC</sequence>
<proteinExistence type="predicted"/>
<dbReference type="EMBL" id="CAMXCT020001322">
    <property type="protein sequence ID" value="CAL1142357.1"/>
    <property type="molecule type" value="Genomic_DNA"/>
</dbReference>